<dbReference type="EMBL" id="MN739786">
    <property type="protein sequence ID" value="QHT26363.1"/>
    <property type="molecule type" value="Genomic_DNA"/>
</dbReference>
<evidence type="ECO:0008006" key="4">
    <source>
        <dbReference type="Google" id="ProtNLM"/>
    </source>
</evidence>
<evidence type="ECO:0000256" key="1">
    <source>
        <dbReference type="ARBA" id="ARBA00022679"/>
    </source>
</evidence>
<dbReference type="InterPro" id="IPR050088">
    <property type="entry name" value="IspD/TarI_cytidylyltransf_bact"/>
</dbReference>
<protein>
    <recommendedName>
        <fullName evidence="4">MobA-like NTP transferase domain-containing protein</fullName>
    </recommendedName>
</protein>
<organism evidence="3">
    <name type="scientific">viral metagenome</name>
    <dbReference type="NCBI Taxonomy" id="1070528"/>
    <lineage>
        <taxon>unclassified sequences</taxon>
        <taxon>metagenomes</taxon>
        <taxon>organismal metagenomes</taxon>
    </lineage>
</organism>
<keyword evidence="1" id="KW-0808">Transferase</keyword>
<evidence type="ECO:0000256" key="2">
    <source>
        <dbReference type="ARBA" id="ARBA00022695"/>
    </source>
</evidence>
<dbReference type="PROSITE" id="PS01295">
    <property type="entry name" value="ISPD"/>
    <property type="match status" value="1"/>
</dbReference>
<name>A0A6C0ED94_9ZZZZ</name>
<keyword evidence="2" id="KW-0548">Nucleotidyltransferase</keyword>
<dbReference type="AlphaFoldDB" id="A0A6C0ED94"/>
<reference evidence="3" key="1">
    <citation type="journal article" date="2020" name="Nature">
        <title>Giant virus diversity and host interactions through global metagenomics.</title>
        <authorList>
            <person name="Schulz F."/>
            <person name="Roux S."/>
            <person name="Paez-Espino D."/>
            <person name="Jungbluth S."/>
            <person name="Walsh D.A."/>
            <person name="Denef V.J."/>
            <person name="McMahon K.D."/>
            <person name="Konstantinidis K.T."/>
            <person name="Eloe-Fadrosh E.A."/>
            <person name="Kyrpides N.C."/>
            <person name="Woyke T."/>
        </authorList>
    </citation>
    <scope>NUCLEOTIDE SEQUENCE</scope>
    <source>
        <strain evidence="3">GVMAG-M-3300023179-27</strain>
    </source>
</reference>
<dbReference type="PANTHER" id="PTHR32125:SF4">
    <property type="entry name" value="2-C-METHYL-D-ERYTHRITOL 4-PHOSPHATE CYTIDYLYLTRANSFERASE, CHLOROPLASTIC"/>
    <property type="match status" value="1"/>
</dbReference>
<dbReference type="InterPro" id="IPR018294">
    <property type="entry name" value="ISPD_synthase_CS"/>
</dbReference>
<proteinExistence type="predicted"/>
<dbReference type="Pfam" id="PF01128">
    <property type="entry name" value="IspD"/>
    <property type="match status" value="1"/>
</dbReference>
<dbReference type="InterPro" id="IPR029044">
    <property type="entry name" value="Nucleotide-diphossugar_trans"/>
</dbReference>
<evidence type="ECO:0000313" key="3">
    <source>
        <dbReference type="EMBL" id="QHT26363.1"/>
    </source>
</evidence>
<sequence length="348" mass="40726">MEHIFENVVVKSDYHYYWNPKNKIDEERILLSDENNVTNPRYLCLFLSNTKEKSFFSTSPKTHWVFDNGFKMKKYYDKYVLYDKMLNLYLTCDINYNISFTPEITDAIVIGYLDGYVYHIKPELKLNMEINRLKLKTPEWVLNDNQSCCAIILAAGKGSRLGQMKHLVKINHKTSIENICDAFCMDRIIVSSSSTKEELEKYGTVIVNDVDDRLESIRVGINKAQELGFGYVIIHDVARPNITSEHVNKLLESKSLMAQWCIAITNGLHKLRSLTFEIVDRDQHIELCTPVKIKTELAKYIADTYMNKENRIVWEWINILDVMKIKYDLIYGNHKYLKKLTTQDDICD</sequence>
<dbReference type="InterPro" id="IPR034683">
    <property type="entry name" value="IspD/TarI"/>
</dbReference>
<accession>A0A6C0ED94</accession>
<dbReference type="GO" id="GO:0008299">
    <property type="term" value="P:isoprenoid biosynthetic process"/>
    <property type="evidence" value="ECO:0007669"/>
    <property type="project" value="InterPro"/>
</dbReference>
<dbReference type="GO" id="GO:0050518">
    <property type="term" value="F:2-C-methyl-D-erythritol 4-phosphate cytidylyltransferase activity"/>
    <property type="evidence" value="ECO:0007669"/>
    <property type="project" value="TreeGrafter"/>
</dbReference>
<dbReference type="PANTHER" id="PTHR32125">
    <property type="entry name" value="2-C-METHYL-D-ERYTHRITOL 4-PHOSPHATE CYTIDYLYLTRANSFERASE, CHLOROPLASTIC"/>
    <property type="match status" value="1"/>
</dbReference>
<dbReference type="SUPFAM" id="SSF53448">
    <property type="entry name" value="Nucleotide-diphospho-sugar transferases"/>
    <property type="match status" value="1"/>
</dbReference>
<dbReference type="Gene3D" id="3.90.550.10">
    <property type="entry name" value="Spore Coat Polysaccharide Biosynthesis Protein SpsA, Chain A"/>
    <property type="match status" value="1"/>
</dbReference>